<evidence type="ECO:0000313" key="1">
    <source>
        <dbReference type="EMBL" id="KAJ3549084.1"/>
    </source>
</evidence>
<keyword evidence="2" id="KW-1185">Reference proteome</keyword>
<name>A0ACC1SYT9_9APHY</name>
<gene>
    <name evidence="1" type="ORF">NM688_g5220</name>
</gene>
<protein>
    <submittedName>
        <fullName evidence="1">Uncharacterized protein</fullName>
    </submittedName>
</protein>
<proteinExistence type="predicted"/>
<organism evidence="1 2">
    <name type="scientific">Phlebia brevispora</name>
    <dbReference type="NCBI Taxonomy" id="194682"/>
    <lineage>
        <taxon>Eukaryota</taxon>
        <taxon>Fungi</taxon>
        <taxon>Dikarya</taxon>
        <taxon>Basidiomycota</taxon>
        <taxon>Agaricomycotina</taxon>
        <taxon>Agaricomycetes</taxon>
        <taxon>Polyporales</taxon>
        <taxon>Meruliaceae</taxon>
        <taxon>Phlebia</taxon>
    </lineage>
</organism>
<reference evidence="1" key="1">
    <citation type="submission" date="2022-07" db="EMBL/GenBank/DDBJ databases">
        <title>Genome Sequence of Phlebia brevispora.</title>
        <authorList>
            <person name="Buettner E."/>
        </authorList>
    </citation>
    <scope>NUCLEOTIDE SEQUENCE</scope>
    <source>
        <strain evidence="1">MPL23</strain>
    </source>
</reference>
<accession>A0ACC1SYT9</accession>
<sequence length="196" mass="20799">MALCVIVPADVLRLHHSGFERTYEKYLGFLMRESEKKATNGVIWYILGVIWVLSLYPLDIAVVSILILSWADTAASTIGRLWGRYTPRLPARVPILGLPLAPRKSVAGFIAGSVTGALITAGFWGGLSTLGNIQPVWSWNSGITGTGVLAGWMGLGIISVVAGVISGVAEALDLGSLDDNLTLPIISVKDASDDKP</sequence>
<evidence type="ECO:0000313" key="2">
    <source>
        <dbReference type="Proteomes" id="UP001148662"/>
    </source>
</evidence>
<dbReference type="Proteomes" id="UP001148662">
    <property type="component" value="Unassembled WGS sequence"/>
</dbReference>
<comment type="caution">
    <text evidence="1">The sequence shown here is derived from an EMBL/GenBank/DDBJ whole genome shotgun (WGS) entry which is preliminary data.</text>
</comment>
<dbReference type="EMBL" id="JANHOG010000942">
    <property type="protein sequence ID" value="KAJ3549084.1"/>
    <property type="molecule type" value="Genomic_DNA"/>
</dbReference>